<gene>
    <name evidence="1" type="ORF">PENSUB_5338</name>
</gene>
<dbReference type="Pfam" id="PF13489">
    <property type="entry name" value="Methyltransf_23"/>
    <property type="match status" value="1"/>
</dbReference>
<dbReference type="EMBL" id="MNBE01000552">
    <property type="protein sequence ID" value="OKP09252.1"/>
    <property type="molecule type" value="Genomic_DNA"/>
</dbReference>
<proteinExistence type="predicted"/>
<dbReference type="PANTHER" id="PTHR45036:SF1">
    <property type="entry name" value="METHYLTRANSFERASE LIKE 7A"/>
    <property type="match status" value="1"/>
</dbReference>
<evidence type="ECO:0000313" key="1">
    <source>
        <dbReference type="EMBL" id="OKP09252.1"/>
    </source>
</evidence>
<dbReference type="SUPFAM" id="SSF53335">
    <property type="entry name" value="S-adenosyl-L-methionine-dependent methyltransferases"/>
    <property type="match status" value="1"/>
</dbReference>
<dbReference type="Gene3D" id="3.40.50.150">
    <property type="entry name" value="Vaccinia Virus protein VP39"/>
    <property type="match status" value="1"/>
</dbReference>
<comment type="caution">
    <text evidence="1">The sequence shown here is derived from an EMBL/GenBank/DDBJ whole genome shotgun (WGS) entry which is preliminary data.</text>
</comment>
<sequence length="298" mass="31979">MSSEAPPPLRERMLGLLDPSGLMAMAIPHYIHVCIEAIKRGEVLAPITQTTRLRDEAFARFWIAFSKKNAPPPVPGVEPELKGSSALIPPLLKTASGIVLDIGPGTGSQMHLLRSPAITAIYGPEPCVGLHGDLHSKAVAEGLESKYHILKCGAASAELIPALEATSTGVVDAHKVNGSGIFDTIICVRVLCSVPQMEKTIRELYALLKPGGRVLVTEHVVNPWRTAKGSVLARVAQGVYQLLGWSFFIGDCCMDRDTEGALRKAADVDGGWESVEIERSFGWSPLPYISGVLVKKSN</sequence>
<protein>
    <recommendedName>
        <fullName evidence="3">Methyltransferase-like protein 7B</fullName>
    </recommendedName>
</protein>
<name>A0A1Q5U9V1_9EURO</name>
<dbReference type="Proteomes" id="UP000186955">
    <property type="component" value="Unassembled WGS sequence"/>
</dbReference>
<dbReference type="AlphaFoldDB" id="A0A1Q5U9V1"/>
<accession>A0A1Q5U9V1</accession>
<reference evidence="1 2" key="1">
    <citation type="submission" date="2016-10" db="EMBL/GenBank/DDBJ databases">
        <title>Genome sequence of the ascomycete fungus Penicillium subrubescens.</title>
        <authorList>
            <person name="De Vries R.P."/>
            <person name="Peng M."/>
            <person name="Dilokpimol A."/>
            <person name="Hilden K."/>
            <person name="Makela M.R."/>
            <person name="Grigoriev I."/>
            <person name="Riley R."/>
            <person name="Granchi Z."/>
        </authorList>
    </citation>
    <scope>NUCLEOTIDE SEQUENCE [LARGE SCALE GENOMIC DNA]</scope>
    <source>
        <strain evidence="1 2">CBS 132785</strain>
    </source>
</reference>
<keyword evidence="2" id="KW-1185">Reference proteome</keyword>
<dbReference type="InterPro" id="IPR052356">
    <property type="entry name" value="Thiol_S-MT"/>
</dbReference>
<dbReference type="CDD" id="cd02440">
    <property type="entry name" value="AdoMet_MTases"/>
    <property type="match status" value="1"/>
</dbReference>
<dbReference type="PANTHER" id="PTHR45036">
    <property type="entry name" value="METHYLTRANSFERASE LIKE 7B"/>
    <property type="match status" value="1"/>
</dbReference>
<dbReference type="InterPro" id="IPR029063">
    <property type="entry name" value="SAM-dependent_MTases_sf"/>
</dbReference>
<evidence type="ECO:0008006" key="3">
    <source>
        <dbReference type="Google" id="ProtNLM"/>
    </source>
</evidence>
<evidence type="ECO:0000313" key="2">
    <source>
        <dbReference type="Proteomes" id="UP000186955"/>
    </source>
</evidence>
<organism evidence="1 2">
    <name type="scientific">Penicillium subrubescens</name>
    <dbReference type="NCBI Taxonomy" id="1316194"/>
    <lineage>
        <taxon>Eukaryota</taxon>
        <taxon>Fungi</taxon>
        <taxon>Dikarya</taxon>
        <taxon>Ascomycota</taxon>
        <taxon>Pezizomycotina</taxon>
        <taxon>Eurotiomycetes</taxon>
        <taxon>Eurotiomycetidae</taxon>
        <taxon>Eurotiales</taxon>
        <taxon>Aspergillaceae</taxon>
        <taxon>Penicillium</taxon>
    </lineage>
</organism>
<dbReference type="STRING" id="1316194.A0A1Q5U9V1"/>